<dbReference type="InterPro" id="IPR011990">
    <property type="entry name" value="TPR-like_helical_dom_sf"/>
</dbReference>
<feature type="transmembrane region" description="Helical" evidence="3">
    <location>
        <begin position="256"/>
        <end position="276"/>
    </location>
</feature>
<evidence type="ECO:0000313" key="5">
    <source>
        <dbReference type="Proteomes" id="UP001457282"/>
    </source>
</evidence>
<gene>
    <name evidence="4" type="ORF">M0R45_031609</name>
</gene>
<dbReference type="GO" id="GO:0003723">
    <property type="term" value="F:RNA binding"/>
    <property type="evidence" value="ECO:0007669"/>
    <property type="project" value="InterPro"/>
</dbReference>
<dbReference type="Pfam" id="PF13041">
    <property type="entry name" value="PPR_2"/>
    <property type="match status" value="1"/>
</dbReference>
<dbReference type="FunFam" id="1.25.40.10:FF:000090">
    <property type="entry name" value="Pentatricopeptide repeat-containing protein, chloroplastic"/>
    <property type="match status" value="1"/>
</dbReference>
<dbReference type="InterPro" id="IPR046848">
    <property type="entry name" value="E_motif"/>
</dbReference>
<evidence type="ECO:0000256" key="2">
    <source>
        <dbReference type="PROSITE-ProRule" id="PRU00708"/>
    </source>
</evidence>
<dbReference type="Pfam" id="PF13812">
    <property type="entry name" value="PPR_3"/>
    <property type="match status" value="1"/>
</dbReference>
<dbReference type="Gene3D" id="1.25.40.10">
    <property type="entry name" value="Tetratricopeptide repeat domain"/>
    <property type="match status" value="3"/>
</dbReference>
<evidence type="ECO:0008006" key="6">
    <source>
        <dbReference type="Google" id="ProtNLM"/>
    </source>
</evidence>
<feature type="repeat" description="PPR" evidence="2">
    <location>
        <begin position="184"/>
        <end position="218"/>
    </location>
</feature>
<dbReference type="GO" id="GO:0009451">
    <property type="term" value="P:RNA modification"/>
    <property type="evidence" value="ECO:0007669"/>
    <property type="project" value="InterPro"/>
</dbReference>
<dbReference type="Pfam" id="PF01535">
    <property type="entry name" value="PPR"/>
    <property type="match status" value="4"/>
</dbReference>
<reference evidence="4 5" key="1">
    <citation type="journal article" date="2023" name="G3 (Bethesda)">
        <title>A chromosome-length genome assembly and annotation of blackberry (Rubus argutus, cv. 'Hillquist').</title>
        <authorList>
            <person name="Bruna T."/>
            <person name="Aryal R."/>
            <person name="Dudchenko O."/>
            <person name="Sargent D.J."/>
            <person name="Mead D."/>
            <person name="Buti M."/>
            <person name="Cavallini A."/>
            <person name="Hytonen T."/>
            <person name="Andres J."/>
            <person name="Pham M."/>
            <person name="Weisz D."/>
            <person name="Mascagni F."/>
            <person name="Usai G."/>
            <person name="Natali L."/>
            <person name="Bassil N."/>
            <person name="Fernandez G.E."/>
            <person name="Lomsadze A."/>
            <person name="Armour M."/>
            <person name="Olukolu B."/>
            <person name="Poorten T."/>
            <person name="Britton C."/>
            <person name="Davik J."/>
            <person name="Ashrafi H."/>
            <person name="Aiden E.L."/>
            <person name="Borodovsky M."/>
            <person name="Worthington M."/>
        </authorList>
    </citation>
    <scope>NUCLEOTIDE SEQUENCE [LARGE SCALE GENOMIC DNA]</scope>
    <source>
        <strain evidence="4">PI 553951</strain>
    </source>
</reference>
<dbReference type="EMBL" id="JBEDUW010000006">
    <property type="protein sequence ID" value="KAK9923177.1"/>
    <property type="molecule type" value="Genomic_DNA"/>
</dbReference>
<evidence type="ECO:0000256" key="1">
    <source>
        <dbReference type="ARBA" id="ARBA00022737"/>
    </source>
</evidence>
<keyword evidence="3" id="KW-1133">Transmembrane helix</keyword>
<keyword evidence="1" id="KW-0677">Repeat</keyword>
<dbReference type="Pfam" id="PF20431">
    <property type="entry name" value="E_motif"/>
    <property type="match status" value="1"/>
</dbReference>
<dbReference type="FunFam" id="1.25.40.10:FF:000361">
    <property type="entry name" value="Pentatricopeptide repeat-containing protein chloroplastic"/>
    <property type="match status" value="1"/>
</dbReference>
<keyword evidence="3" id="KW-0472">Membrane</keyword>
<feature type="repeat" description="PPR" evidence="2">
    <location>
        <begin position="83"/>
        <end position="117"/>
    </location>
</feature>
<dbReference type="NCBIfam" id="TIGR00756">
    <property type="entry name" value="PPR"/>
    <property type="match status" value="1"/>
</dbReference>
<keyword evidence="3" id="KW-0812">Transmembrane</keyword>
<sequence>MDYSRKLFDALPERDVFIWNTLIRVRSCAVQLALREGKEVHCNIIKNGFNLDVFIQSSLVSMYAQSGETSNSEIVFNEMVVKTIVSWTAMIAGYVQNGFYREGLIVLQDMVASGSQPNVVTLVSILPACASLELLDIGKLIHCQGVKVGVDSDVALMNALIAFYGKCQNLETARSLFDGMTVRNLVSWNAMVAAYEQNNAGMDAIKLFCRMQTDNVEYDYITIVSVISACASLGALNTGRWLHELIRSKGFGTNVSIANALIVMGLCNALMLFSMMKEQGIKPNSFTFTAVLTACRHSGLVDEGRKHFESMIKDYSIVPCVEHYACMVDLLGRAGCLLEAYKFIERMPVEPDAGVWGALLGACRIHGNVELAELVAAHLSQSDPQTTTPYALMLIVYAEASRWEDEAKLRNLMRQKELRKLPGLSFVEVNQRLPPMLA</sequence>
<organism evidence="4 5">
    <name type="scientific">Rubus argutus</name>
    <name type="common">Southern blackberry</name>
    <dbReference type="NCBI Taxonomy" id="59490"/>
    <lineage>
        <taxon>Eukaryota</taxon>
        <taxon>Viridiplantae</taxon>
        <taxon>Streptophyta</taxon>
        <taxon>Embryophyta</taxon>
        <taxon>Tracheophyta</taxon>
        <taxon>Spermatophyta</taxon>
        <taxon>Magnoliopsida</taxon>
        <taxon>eudicotyledons</taxon>
        <taxon>Gunneridae</taxon>
        <taxon>Pentapetalae</taxon>
        <taxon>rosids</taxon>
        <taxon>fabids</taxon>
        <taxon>Rosales</taxon>
        <taxon>Rosaceae</taxon>
        <taxon>Rosoideae</taxon>
        <taxon>Rosoideae incertae sedis</taxon>
        <taxon>Rubus</taxon>
    </lineage>
</organism>
<evidence type="ECO:0000256" key="3">
    <source>
        <dbReference type="SAM" id="Phobius"/>
    </source>
</evidence>
<dbReference type="InterPro" id="IPR002885">
    <property type="entry name" value="PPR_rpt"/>
</dbReference>
<protein>
    <recommendedName>
        <fullName evidence="6">Pentatricopeptide repeat-containing protein</fullName>
    </recommendedName>
</protein>
<dbReference type="InterPro" id="IPR046960">
    <property type="entry name" value="PPR_At4g14850-like_plant"/>
</dbReference>
<dbReference type="AlphaFoldDB" id="A0AAW1WIM9"/>
<comment type="caution">
    <text evidence="4">The sequence shown here is derived from an EMBL/GenBank/DDBJ whole genome shotgun (WGS) entry which is preliminary data.</text>
</comment>
<evidence type="ECO:0000313" key="4">
    <source>
        <dbReference type="EMBL" id="KAK9923177.1"/>
    </source>
</evidence>
<name>A0AAW1WIM9_RUBAR</name>
<keyword evidence="5" id="KW-1185">Reference proteome</keyword>
<accession>A0AAW1WIM9</accession>
<dbReference type="PANTHER" id="PTHR47926">
    <property type="entry name" value="PENTATRICOPEPTIDE REPEAT-CONTAINING PROTEIN"/>
    <property type="match status" value="1"/>
</dbReference>
<dbReference type="Proteomes" id="UP001457282">
    <property type="component" value="Unassembled WGS sequence"/>
</dbReference>
<dbReference type="PROSITE" id="PS51375">
    <property type="entry name" value="PPR"/>
    <property type="match status" value="2"/>
</dbReference>
<dbReference type="PANTHER" id="PTHR47926:SF454">
    <property type="entry name" value="REPEAT-CONTAINING PROTEIN, PUTATIVE-RELATED"/>
    <property type="match status" value="1"/>
</dbReference>
<proteinExistence type="predicted"/>
<dbReference type="FunFam" id="1.25.40.10:FF:000396">
    <property type="entry name" value="Pentatricopeptide repeat-containing protein At2g36730"/>
    <property type="match status" value="1"/>
</dbReference>
<feature type="transmembrane region" description="Helical" evidence="3">
    <location>
        <begin position="218"/>
        <end position="236"/>
    </location>
</feature>